<keyword evidence="2" id="KW-0732">Signal</keyword>
<dbReference type="EMBL" id="BDGX01000038">
    <property type="protein sequence ID" value="GAV54461.1"/>
    <property type="molecule type" value="Genomic_DNA"/>
</dbReference>
<evidence type="ECO:0000313" key="3">
    <source>
        <dbReference type="EMBL" id="GAV54461.1"/>
    </source>
</evidence>
<gene>
    <name evidence="3" type="ORF">ZYGR_0AL01930</name>
</gene>
<evidence type="ECO:0000256" key="1">
    <source>
        <dbReference type="ARBA" id="ARBA00008325"/>
    </source>
</evidence>
<name>A0A1Q3AFL4_ZYGRO</name>
<evidence type="ECO:0000313" key="4">
    <source>
        <dbReference type="Proteomes" id="UP000187013"/>
    </source>
</evidence>
<evidence type="ECO:0000256" key="2">
    <source>
        <dbReference type="ARBA" id="ARBA00022729"/>
    </source>
</evidence>
<dbReference type="Proteomes" id="UP000187013">
    <property type="component" value="Unassembled WGS sequence"/>
</dbReference>
<comment type="caution">
    <text evidence="3">The sequence shown here is derived from an EMBL/GenBank/DDBJ whole genome shotgun (WGS) entry which is preliminary data.</text>
</comment>
<organism evidence="3 4">
    <name type="scientific">Zygosaccharomyces rouxii</name>
    <dbReference type="NCBI Taxonomy" id="4956"/>
    <lineage>
        <taxon>Eukaryota</taxon>
        <taxon>Fungi</taxon>
        <taxon>Dikarya</taxon>
        <taxon>Ascomycota</taxon>
        <taxon>Saccharomycotina</taxon>
        <taxon>Saccharomycetes</taxon>
        <taxon>Saccharomycetales</taxon>
        <taxon>Saccharomycetaceae</taxon>
        <taxon>Zygosaccharomyces</taxon>
    </lineage>
</organism>
<dbReference type="InterPro" id="IPR018559">
    <property type="entry name" value="DUF2015"/>
</dbReference>
<sequence length="138" mass="15959">MLNLLRAKYIIGILVYVIKVGEFKINSFVTNKYSSVYRFRERYTRLRRGLGQRTGLNDDFADDLESGLSSRHFDIISRNAADERHGLDQAAKEEIRRIMEDENMGFDKARLLYTERVFGQNNIAPDGTPLDPKAVTFH</sequence>
<accession>A0A1Q3AFL4</accession>
<dbReference type="AlphaFoldDB" id="A0A1Q3AFL4"/>
<dbReference type="PANTHER" id="PTHR28023:SF1">
    <property type="entry name" value="UPF0357 PROTEIN YCL012C"/>
    <property type="match status" value="1"/>
</dbReference>
<dbReference type="Pfam" id="PF09435">
    <property type="entry name" value="DUF2015"/>
    <property type="match status" value="1"/>
</dbReference>
<reference evidence="3 4" key="1">
    <citation type="submission" date="2016-08" db="EMBL/GenBank/DDBJ databases">
        <title>Draft genome sequence of allopolyploid Zygosaccharomyces rouxii.</title>
        <authorList>
            <person name="Watanabe J."/>
            <person name="Uehara K."/>
            <person name="Mogi Y."/>
            <person name="Tsukioka Y."/>
        </authorList>
    </citation>
    <scope>NUCLEOTIDE SEQUENCE [LARGE SCALE GENOMIC DNA]</scope>
    <source>
        <strain evidence="3 4">NBRC 110957</strain>
    </source>
</reference>
<protein>
    <submittedName>
        <fullName evidence="3">Uncharacterized protein</fullName>
    </submittedName>
</protein>
<comment type="similarity">
    <text evidence="1">Belongs to the UPF0357 family.</text>
</comment>
<dbReference type="OrthoDB" id="447314at2759"/>
<proteinExistence type="inferred from homology"/>
<dbReference type="PANTHER" id="PTHR28023">
    <property type="entry name" value="UPF0357 PROTEIN YCL012C"/>
    <property type="match status" value="1"/>
</dbReference>